<evidence type="ECO:0000256" key="6">
    <source>
        <dbReference type="ARBA" id="ARBA00023136"/>
    </source>
</evidence>
<sequence length="341" mass="37656">MGLAVNLDLTVVWAFLIAFAVFAYVVLDGFDLGLGMLFAIAPEERDRDVMMNSVAPVWDGNETWLVLGGGGLFAAFPLAYALVMPALYAPIIAMLLALIFRGVAFEFRWRTVRWRGVWDLAFIAGSSMASFAQGVALGALLQGIEVDMATRSYAGGWFDWLTPFSVVTGVAVMAGYCLLGATWLVMKTEGDLQDRMRRIAWLAGLATLAFIGLVSAWTPFLQDGYYNRWFTGWGIGLAVLVAGAVLLVAWRMFHSLNVHRHEYRPFLQAIALFALCFVGLGICMWPYVVPVEVTIWDAAAPEKSQMFMLVGALVLVPLILAYTAYAYWTFRGKIDPEAGYH</sequence>
<dbReference type="PIRSF" id="PIRSF000267">
    <property type="entry name" value="Cyt_oxidse_sub2"/>
    <property type="match status" value="1"/>
</dbReference>
<keyword evidence="5 7" id="KW-1133">Transmembrane helix</keyword>
<dbReference type="GO" id="GO:0019646">
    <property type="term" value="P:aerobic electron transport chain"/>
    <property type="evidence" value="ECO:0007669"/>
    <property type="project" value="TreeGrafter"/>
</dbReference>
<evidence type="ECO:0000256" key="4">
    <source>
        <dbReference type="ARBA" id="ARBA00022692"/>
    </source>
</evidence>
<dbReference type="PANTHER" id="PTHR43141:SF4">
    <property type="entry name" value="CYTOCHROME BD2 SUBUNIT II"/>
    <property type="match status" value="1"/>
</dbReference>
<dbReference type="InterPro" id="IPR003317">
    <property type="entry name" value="Cyt-d_oxidase_su2"/>
</dbReference>
<dbReference type="NCBIfam" id="TIGR00203">
    <property type="entry name" value="cydB"/>
    <property type="match status" value="1"/>
</dbReference>
<gene>
    <name evidence="8" type="ORF">BSQ44_13465</name>
</gene>
<feature type="transmembrane region" description="Helical" evidence="7">
    <location>
        <begin position="230"/>
        <end position="253"/>
    </location>
</feature>
<name>A0A1L3SYY1_9HYPH</name>
<dbReference type="GO" id="GO:0009055">
    <property type="term" value="F:electron transfer activity"/>
    <property type="evidence" value="ECO:0007669"/>
    <property type="project" value="TreeGrafter"/>
</dbReference>
<dbReference type="Pfam" id="PF02322">
    <property type="entry name" value="Cyt_bd_oxida_II"/>
    <property type="match status" value="1"/>
</dbReference>
<dbReference type="EMBL" id="CP018171">
    <property type="protein sequence ID" value="APH74590.1"/>
    <property type="molecule type" value="Genomic_DNA"/>
</dbReference>
<evidence type="ECO:0000256" key="3">
    <source>
        <dbReference type="ARBA" id="ARBA00022475"/>
    </source>
</evidence>
<dbReference type="AlphaFoldDB" id="A0A1L3SYY1"/>
<comment type="subcellular location">
    <subcellularLocation>
        <location evidence="1">Cell membrane</location>
        <topology evidence="1">Multi-pass membrane protein</topology>
    </subcellularLocation>
</comment>
<keyword evidence="6 7" id="KW-0472">Membrane</keyword>
<feature type="transmembrane region" description="Helical" evidence="7">
    <location>
        <begin position="164"/>
        <end position="186"/>
    </location>
</feature>
<feature type="transmembrane region" description="Helical" evidence="7">
    <location>
        <begin position="12"/>
        <end position="41"/>
    </location>
</feature>
<dbReference type="PANTHER" id="PTHR43141">
    <property type="entry name" value="CYTOCHROME BD2 SUBUNIT II"/>
    <property type="match status" value="1"/>
</dbReference>
<evidence type="ECO:0000313" key="8">
    <source>
        <dbReference type="EMBL" id="APH74590.1"/>
    </source>
</evidence>
<feature type="transmembrane region" description="Helical" evidence="7">
    <location>
        <begin position="87"/>
        <end position="105"/>
    </location>
</feature>
<proteinExistence type="inferred from homology"/>
<dbReference type="GO" id="GO:0016682">
    <property type="term" value="F:oxidoreductase activity, acting on diphenols and related substances as donors, oxygen as acceptor"/>
    <property type="evidence" value="ECO:0007669"/>
    <property type="project" value="TreeGrafter"/>
</dbReference>
<keyword evidence="4 7" id="KW-0812">Transmembrane</keyword>
<feature type="transmembrane region" description="Helical" evidence="7">
    <location>
        <begin position="117"/>
        <end position="144"/>
    </location>
</feature>
<feature type="transmembrane region" description="Helical" evidence="7">
    <location>
        <begin position="198"/>
        <end position="218"/>
    </location>
</feature>
<evidence type="ECO:0000256" key="1">
    <source>
        <dbReference type="ARBA" id="ARBA00004651"/>
    </source>
</evidence>
<dbReference type="GO" id="GO:0005886">
    <property type="term" value="C:plasma membrane"/>
    <property type="evidence" value="ECO:0007669"/>
    <property type="project" value="UniProtKB-SubCell"/>
</dbReference>
<evidence type="ECO:0000256" key="5">
    <source>
        <dbReference type="ARBA" id="ARBA00022989"/>
    </source>
</evidence>
<evidence type="ECO:0000256" key="7">
    <source>
        <dbReference type="SAM" id="Phobius"/>
    </source>
</evidence>
<dbReference type="RefSeq" id="WP_072608048.1">
    <property type="nucleotide sequence ID" value="NZ_CP018171.1"/>
</dbReference>
<dbReference type="STRING" id="1670800.BSQ44_13465"/>
<evidence type="ECO:0000313" key="9">
    <source>
        <dbReference type="Proteomes" id="UP000182840"/>
    </source>
</evidence>
<feature type="transmembrane region" description="Helical" evidence="7">
    <location>
        <begin position="307"/>
        <end position="328"/>
    </location>
</feature>
<dbReference type="Proteomes" id="UP000182840">
    <property type="component" value="Chromosome"/>
</dbReference>
<dbReference type="KEGG" id="meso:BSQ44_13465"/>
<dbReference type="GO" id="GO:0070069">
    <property type="term" value="C:cytochrome complex"/>
    <property type="evidence" value="ECO:0007669"/>
    <property type="project" value="TreeGrafter"/>
</dbReference>
<evidence type="ECO:0000256" key="2">
    <source>
        <dbReference type="ARBA" id="ARBA00007543"/>
    </source>
</evidence>
<reference evidence="9" key="1">
    <citation type="submission" date="2016-11" db="EMBL/GenBank/DDBJ databases">
        <title>Mesorhizobium oceanicum sp. nov., isolated from deep seawater in South China Sea.</title>
        <authorList>
            <person name="Fu G.-Y."/>
        </authorList>
    </citation>
    <scope>NUCLEOTIDE SEQUENCE [LARGE SCALE GENOMIC DNA]</scope>
    <source>
        <strain evidence="9">B7</strain>
    </source>
</reference>
<keyword evidence="9" id="KW-1185">Reference proteome</keyword>
<comment type="similarity">
    <text evidence="2">Belongs to the cytochrome ubiquinol oxidase subunit 2 family.</text>
</comment>
<feature type="transmembrane region" description="Helical" evidence="7">
    <location>
        <begin position="265"/>
        <end position="287"/>
    </location>
</feature>
<organism evidence="8 9">
    <name type="scientific">Aquibium oceanicum</name>
    <dbReference type="NCBI Taxonomy" id="1670800"/>
    <lineage>
        <taxon>Bacteria</taxon>
        <taxon>Pseudomonadati</taxon>
        <taxon>Pseudomonadota</taxon>
        <taxon>Alphaproteobacteria</taxon>
        <taxon>Hyphomicrobiales</taxon>
        <taxon>Phyllobacteriaceae</taxon>
        <taxon>Aquibium</taxon>
    </lineage>
</organism>
<accession>A0A1L3SYY1</accession>
<keyword evidence="3" id="KW-1003">Cell membrane</keyword>
<dbReference type="OrthoDB" id="9776710at2"/>
<protein>
    <submittedName>
        <fullName evidence="8">Cytochrome d ubiquinol oxidase subunit II</fullName>
    </submittedName>
</protein>